<keyword evidence="1" id="KW-0808">Transferase</keyword>
<organism evidence="1 2">
    <name type="scientific">Lysobacter yananisis</name>
    <dbReference type="NCBI Taxonomy" id="1003114"/>
    <lineage>
        <taxon>Bacteria</taxon>
        <taxon>Pseudomonadati</taxon>
        <taxon>Pseudomonadota</taxon>
        <taxon>Gammaproteobacteria</taxon>
        <taxon>Lysobacterales</taxon>
        <taxon>Lysobacteraceae</taxon>
        <taxon>Lysobacter</taxon>
    </lineage>
</organism>
<name>A0ABY9PHA9_9GAMM</name>
<dbReference type="RefSeq" id="WP_057948923.1">
    <property type="nucleotide sequence ID" value="NZ_CP133568.1"/>
</dbReference>
<protein>
    <submittedName>
        <fullName evidence="1">Nucleotidyl transferase AbiEii/AbiGii toxin family protein</fullName>
    </submittedName>
</protein>
<gene>
    <name evidence="1" type="ORF">RDV84_11670</name>
</gene>
<evidence type="ECO:0000313" key="1">
    <source>
        <dbReference type="EMBL" id="WMT05470.1"/>
    </source>
</evidence>
<accession>A0ABY9PHA9</accession>
<dbReference type="InterPro" id="IPR014942">
    <property type="entry name" value="AbiEii"/>
</dbReference>
<dbReference type="Proteomes" id="UP001229313">
    <property type="component" value="Chromosome"/>
</dbReference>
<dbReference type="Pfam" id="PF08843">
    <property type="entry name" value="AbiEii"/>
    <property type="match status" value="1"/>
</dbReference>
<dbReference type="GO" id="GO:0016740">
    <property type="term" value="F:transferase activity"/>
    <property type="evidence" value="ECO:0007669"/>
    <property type="project" value="UniProtKB-KW"/>
</dbReference>
<sequence length="222" mass="25096">MSTLDLERSGPWRELFERALELTAELERQVPGAAWSFGGGTVLMLRIDHRQSRDIDLFVPDPQYLGYVSPRLNDVAESISADYEQAAEYLKLFLPGGEVDVVVGTPLTEQPFDLVEYRGRTIKVETSGEIVAKKMWHRGDRAKARDLFDLCAVDRAEPEQIEAAKPWMARHGAAFLDGLSLRETLLRREFEEIDAIGPRMSFEECFSQAERIIRPVLRGTGA</sequence>
<keyword evidence="2" id="KW-1185">Reference proteome</keyword>
<dbReference type="EMBL" id="CP133568">
    <property type="protein sequence ID" value="WMT05470.1"/>
    <property type="molecule type" value="Genomic_DNA"/>
</dbReference>
<evidence type="ECO:0000313" key="2">
    <source>
        <dbReference type="Proteomes" id="UP001229313"/>
    </source>
</evidence>
<reference evidence="1 2" key="1">
    <citation type="submission" date="2023-08" db="EMBL/GenBank/DDBJ databases">
        <title>The whole genome sequence of Lysobacter yananisis.</title>
        <authorList>
            <person name="Sun H."/>
        </authorList>
    </citation>
    <scope>NUCLEOTIDE SEQUENCE [LARGE SCALE GENOMIC DNA]</scope>
    <source>
        <strain evidence="1 2">SNNU513</strain>
    </source>
</reference>
<proteinExistence type="predicted"/>